<dbReference type="GO" id="GO:0031573">
    <property type="term" value="P:mitotic intra-S DNA damage checkpoint signaling"/>
    <property type="evidence" value="ECO:0007669"/>
    <property type="project" value="TreeGrafter"/>
</dbReference>
<feature type="compositionally biased region" description="Basic and acidic residues" evidence="1">
    <location>
        <begin position="363"/>
        <end position="378"/>
    </location>
</feature>
<dbReference type="PANTHER" id="PTHR15237:SF0">
    <property type="entry name" value="CELL CYCLE CHECKPOINT CONTROL PROTEIN"/>
    <property type="match status" value="1"/>
</dbReference>
<feature type="region of interest" description="Disordered" evidence="1">
    <location>
        <begin position="401"/>
        <end position="479"/>
    </location>
</feature>
<dbReference type="GO" id="GO:0006281">
    <property type="term" value="P:DNA repair"/>
    <property type="evidence" value="ECO:0007669"/>
    <property type="project" value="TreeGrafter"/>
</dbReference>
<evidence type="ECO:0000313" key="3">
    <source>
        <dbReference type="Proteomes" id="UP000669133"/>
    </source>
</evidence>
<dbReference type="PANTHER" id="PTHR15237">
    <property type="entry name" value="DNA REPAIR PROTEIN RAD9"/>
    <property type="match status" value="1"/>
</dbReference>
<evidence type="ECO:0000313" key="2">
    <source>
        <dbReference type="EMBL" id="KAG5421452.1"/>
    </source>
</evidence>
<dbReference type="GeneID" id="93649172"/>
<dbReference type="InterPro" id="IPR046938">
    <property type="entry name" value="DNA_clamp_sf"/>
</dbReference>
<dbReference type="AlphaFoldDB" id="A0A8H7ZG64"/>
<dbReference type="Pfam" id="PF04139">
    <property type="entry name" value="Rad9"/>
    <property type="match status" value="1"/>
</dbReference>
<evidence type="ECO:0000256" key="1">
    <source>
        <dbReference type="SAM" id="MobiDB-lite"/>
    </source>
</evidence>
<dbReference type="Proteomes" id="UP000669133">
    <property type="component" value="Unassembled WGS sequence"/>
</dbReference>
<dbReference type="Gene3D" id="3.70.10.10">
    <property type="match status" value="1"/>
</dbReference>
<dbReference type="InterPro" id="IPR007268">
    <property type="entry name" value="Rad9/Ddc1"/>
</dbReference>
<dbReference type="GO" id="GO:0030896">
    <property type="term" value="C:checkpoint clamp complex"/>
    <property type="evidence" value="ECO:0007669"/>
    <property type="project" value="InterPro"/>
</dbReference>
<dbReference type="SUPFAM" id="SSF55979">
    <property type="entry name" value="DNA clamp"/>
    <property type="match status" value="1"/>
</dbReference>
<dbReference type="OrthoDB" id="3992718at2759"/>
<dbReference type="GO" id="GO:0071479">
    <property type="term" value="P:cellular response to ionizing radiation"/>
    <property type="evidence" value="ECO:0007669"/>
    <property type="project" value="TreeGrafter"/>
</dbReference>
<accession>A0A8H7ZG64</accession>
<reference evidence="2 3" key="1">
    <citation type="submission" date="2020-12" db="EMBL/GenBank/DDBJ databases">
        <title>Effect of drift, selection, and recombination on the evolution of hybrid genomes in Candida yeast pathogens.</title>
        <authorList>
            <person name="Mixao V."/>
            <person name="Ksiezopolska E."/>
            <person name="Saus E."/>
            <person name="Boekhout T."/>
            <person name="Gacser A."/>
            <person name="Gabaldon T."/>
        </authorList>
    </citation>
    <scope>NUCLEOTIDE SEQUENCE [LARGE SCALE GENOMIC DNA]</scope>
    <source>
        <strain evidence="2 3">BP57</strain>
    </source>
</reference>
<keyword evidence="3" id="KW-1185">Reference proteome</keyword>
<feature type="region of interest" description="Disordered" evidence="1">
    <location>
        <begin position="360"/>
        <end position="387"/>
    </location>
</feature>
<comment type="caution">
    <text evidence="2">The sequence shown here is derived from an EMBL/GenBank/DDBJ whole genome shotgun (WGS) entry which is preliminary data.</text>
</comment>
<sequence>MSFEAQIDTFKHKQIWCKSISALSAISESISFTIKEDTLSLSSVNVSRTSHGEIIFKKSFFSLYVVNFNNVGLDGFSKGDSATDPSPSYSFMINSKHLTALFRNFDSSNMKYVKLSIHWDKNATPNLKYKLLIEILNKKLIMKKYQAGFLPITKKGMYIAKVYKDSFLDQGNKSMQSLSKTHHIMIDLVIPKEFLEMVPSGAEDFKIDIKNEKVSFGGYTKEVIKDRDYIKQPMAVTVTIGLDELADSNLLDSGEPPMRMLLNFGMKDFKNFLNLAGAFANASSTQQFDEEYANIGNHSDYFHIYFRNPGDPILFDLQNNQHVDVQFIQITASDNKQVENEIEIDAQRIKRKLQIEVPVVHTPSEEKSVENNPEHDDYQQDSSSEPSIRFAFGKLPLNRKDKVETGKLTQQQSTGRIPSEINEDVVTYNQGSFESAVRNDDTEYSDSEEEFNEPPLKRRLIEEEDELGPTQVEKPKSIF</sequence>
<feature type="compositionally biased region" description="Acidic residues" evidence="1">
    <location>
        <begin position="442"/>
        <end position="452"/>
    </location>
</feature>
<dbReference type="GO" id="GO:0000076">
    <property type="term" value="P:DNA replication checkpoint signaling"/>
    <property type="evidence" value="ECO:0007669"/>
    <property type="project" value="TreeGrafter"/>
</dbReference>
<dbReference type="RefSeq" id="XP_067550568.1">
    <property type="nucleotide sequence ID" value="XM_067694605.1"/>
</dbReference>
<protein>
    <submittedName>
        <fullName evidence="2">DDC1</fullName>
    </submittedName>
</protein>
<name>A0A8H7ZG64_9ASCO</name>
<dbReference type="EMBL" id="JAEOAQ010000001">
    <property type="protein sequence ID" value="KAG5421452.1"/>
    <property type="molecule type" value="Genomic_DNA"/>
</dbReference>
<organism evidence="2 3">
    <name type="scientific">Candida metapsilosis</name>
    <dbReference type="NCBI Taxonomy" id="273372"/>
    <lineage>
        <taxon>Eukaryota</taxon>
        <taxon>Fungi</taxon>
        <taxon>Dikarya</taxon>
        <taxon>Ascomycota</taxon>
        <taxon>Saccharomycotina</taxon>
        <taxon>Pichiomycetes</taxon>
        <taxon>Debaryomycetaceae</taxon>
        <taxon>Candida/Lodderomyces clade</taxon>
        <taxon>Candida</taxon>
    </lineage>
</organism>
<proteinExistence type="predicted"/>
<feature type="compositionally biased region" description="Polar residues" evidence="1">
    <location>
        <begin position="407"/>
        <end position="416"/>
    </location>
</feature>
<gene>
    <name evidence="2" type="ORF">I9W82_000543</name>
</gene>